<feature type="compositionally biased region" description="Low complexity" evidence="1">
    <location>
        <begin position="195"/>
        <end position="204"/>
    </location>
</feature>
<accession>B4W1F6</accession>
<dbReference type="OrthoDB" id="197187at2"/>
<dbReference type="STRING" id="118168.MC7420_5131"/>
<keyword evidence="3" id="KW-1185">Reference proteome</keyword>
<dbReference type="Pfam" id="PF05488">
    <property type="entry name" value="PAAR_motif"/>
    <property type="match status" value="1"/>
</dbReference>
<dbReference type="eggNOG" id="ENOG5032RGA">
    <property type="taxonomic scope" value="Bacteria"/>
</dbReference>
<dbReference type="InterPro" id="IPR008727">
    <property type="entry name" value="PAAR_motif"/>
</dbReference>
<organism evidence="2 3">
    <name type="scientific">Coleofasciculus chthonoplastes PCC 7420</name>
    <dbReference type="NCBI Taxonomy" id="118168"/>
    <lineage>
        <taxon>Bacteria</taxon>
        <taxon>Bacillati</taxon>
        <taxon>Cyanobacteriota</taxon>
        <taxon>Cyanophyceae</taxon>
        <taxon>Coleofasciculales</taxon>
        <taxon>Coleofasciculaceae</taxon>
        <taxon>Coleofasciculus</taxon>
    </lineage>
</organism>
<feature type="region of interest" description="Disordered" evidence="1">
    <location>
        <begin position="195"/>
        <end position="219"/>
    </location>
</feature>
<feature type="compositionally biased region" description="Basic and acidic residues" evidence="1">
    <location>
        <begin position="209"/>
        <end position="219"/>
    </location>
</feature>
<name>B4W1F6_9CYAN</name>
<reference evidence="2 3" key="1">
    <citation type="submission" date="2008-07" db="EMBL/GenBank/DDBJ databases">
        <authorList>
            <person name="Tandeau de Marsac N."/>
            <person name="Ferriera S."/>
            <person name="Johnson J."/>
            <person name="Kravitz S."/>
            <person name="Beeson K."/>
            <person name="Sutton G."/>
            <person name="Rogers Y.-H."/>
            <person name="Friedman R."/>
            <person name="Frazier M."/>
            <person name="Venter J.C."/>
        </authorList>
    </citation>
    <scope>NUCLEOTIDE SEQUENCE [LARGE SCALE GENOMIC DNA]</scope>
    <source>
        <strain evidence="2 3">PCC 7420</strain>
    </source>
</reference>
<evidence type="ECO:0000313" key="2">
    <source>
        <dbReference type="EMBL" id="EDX71987.1"/>
    </source>
</evidence>
<gene>
    <name evidence="2" type="ORF">MC7420_5131</name>
</gene>
<protein>
    <recommendedName>
        <fullName evidence="4">PAAR motif protein</fullName>
    </recommendedName>
</protein>
<evidence type="ECO:0000313" key="3">
    <source>
        <dbReference type="Proteomes" id="UP000003835"/>
    </source>
</evidence>
<dbReference type="AlphaFoldDB" id="B4W1F6"/>
<evidence type="ECO:0008006" key="4">
    <source>
        <dbReference type="Google" id="ProtNLM"/>
    </source>
</evidence>
<proteinExistence type="predicted"/>
<dbReference type="Gene3D" id="2.60.200.60">
    <property type="match status" value="1"/>
</dbReference>
<sequence length="219" mass="21107">MGKPAARVGDNVAHLPPTLTPGPGSFNVLIGGKPAWRGIPAASAAVLQSAKKASDAIIKTAVAATVSAAGTPAAPAAKAAEEATKATMAGVMGSLISSMAASGAAAGAAAGGIGATVDTHTCTTPLPIPPHGPGVVIDGSTSVLINGLPACFMGNTVLEALGPPNKILMGCPTVLIGSGPAASVSVDTSAMAAQMEAQASQAAAKAKKKAEEEQKKKEG</sequence>
<dbReference type="Proteomes" id="UP000003835">
    <property type="component" value="Unassembled WGS sequence"/>
</dbReference>
<dbReference type="RefSeq" id="WP_006105148.1">
    <property type="nucleotide sequence ID" value="NZ_DS989868.1"/>
</dbReference>
<dbReference type="HOGENOM" id="CLU_109733_0_0_3"/>
<dbReference type="EMBL" id="DS989868">
    <property type="protein sequence ID" value="EDX71987.1"/>
    <property type="molecule type" value="Genomic_DNA"/>
</dbReference>
<evidence type="ECO:0000256" key="1">
    <source>
        <dbReference type="SAM" id="MobiDB-lite"/>
    </source>
</evidence>